<dbReference type="GO" id="GO:0006357">
    <property type="term" value="P:regulation of transcription by RNA polymerase II"/>
    <property type="evidence" value="ECO:0007669"/>
    <property type="project" value="InterPro"/>
</dbReference>
<dbReference type="InterPro" id="IPR028309">
    <property type="entry name" value="RB_fam"/>
</dbReference>
<comment type="caution">
    <text evidence="3">The sequence shown here is derived from an EMBL/GenBank/DDBJ whole genome shotgun (WGS) entry which is preliminary data.</text>
</comment>
<feature type="compositionally biased region" description="Pro residues" evidence="1">
    <location>
        <begin position="247"/>
        <end position="257"/>
    </location>
</feature>
<dbReference type="GO" id="GO:0030154">
    <property type="term" value="P:cell differentiation"/>
    <property type="evidence" value="ECO:0007669"/>
    <property type="project" value="TreeGrafter"/>
</dbReference>
<feature type="domain" description="Retinoblastoma-associated protein B-box" evidence="2">
    <location>
        <begin position="108"/>
        <end position="288"/>
    </location>
</feature>
<feature type="region of interest" description="Disordered" evidence="1">
    <location>
        <begin position="79"/>
        <end position="111"/>
    </location>
</feature>
<dbReference type="Pfam" id="PF01857">
    <property type="entry name" value="RB_B"/>
    <property type="match status" value="1"/>
</dbReference>
<dbReference type="Gene3D" id="1.10.472.10">
    <property type="entry name" value="Cyclin-like"/>
    <property type="match status" value="1"/>
</dbReference>
<dbReference type="InterPro" id="IPR036915">
    <property type="entry name" value="Cyclin-like_sf"/>
</dbReference>
<reference evidence="3" key="1">
    <citation type="submission" date="2021-03" db="EMBL/GenBank/DDBJ databases">
        <authorList>
            <person name="Bekaert M."/>
        </authorList>
    </citation>
    <scope>NUCLEOTIDE SEQUENCE</scope>
</reference>
<gene>
    <name evidence="3" type="ORF">MEDL_52333</name>
</gene>
<protein>
    <submittedName>
        <fullName evidence="3">RBL2</fullName>
    </submittedName>
</protein>
<dbReference type="SUPFAM" id="SSF47954">
    <property type="entry name" value="Cyclin-like"/>
    <property type="match status" value="1"/>
</dbReference>
<dbReference type="OrthoDB" id="844594at2759"/>
<dbReference type="InterPro" id="IPR002719">
    <property type="entry name" value="RB_B"/>
</dbReference>
<dbReference type="GO" id="GO:2000134">
    <property type="term" value="P:negative regulation of G1/S transition of mitotic cell cycle"/>
    <property type="evidence" value="ECO:0007669"/>
    <property type="project" value="TreeGrafter"/>
</dbReference>
<dbReference type="GO" id="GO:0000977">
    <property type="term" value="F:RNA polymerase II transcription regulatory region sequence-specific DNA binding"/>
    <property type="evidence" value="ECO:0007669"/>
    <property type="project" value="TreeGrafter"/>
</dbReference>
<evidence type="ECO:0000313" key="3">
    <source>
        <dbReference type="EMBL" id="CAG2240012.1"/>
    </source>
</evidence>
<dbReference type="PANTHER" id="PTHR13742:SF17">
    <property type="entry name" value="RE32990P-RELATED"/>
    <property type="match status" value="1"/>
</dbReference>
<dbReference type="GO" id="GO:0000785">
    <property type="term" value="C:chromatin"/>
    <property type="evidence" value="ECO:0007669"/>
    <property type="project" value="TreeGrafter"/>
</dbReference>
<feature type="region of interest" description="Disordered" evidence="1">
    <location>
        <begin position="204"/>
        <end position="267"/>
    </location>
</feature>
<accession>A0A8S3UFP6</accession>
<dbReference type="GO" id="GO:0005634">
    <property type="term" value="C:nucleus"/>
    <property type="evidence" value="ECO:0007669"/>
    <property type="project" value="InterPro"/>
</dbReference>
<dbReference type="Proteomes" id="UP000683360">
    <property type="component" value="Unassembled WGS sequence"/>
</dbReference>
<sequence>MASDLRNIINSQSPPGPSAADRFSSPSPGSAKRRLFGAGGGTSSATTQTGNQDNQTVIAFQQAQTEDGRQILIPLHTTVVRTSNNTNKQDQNTAPTNQTGNQSQKPKKTGSLALSLERDLCERLHIEEEDDLRRKIWTCFEHTLVNHTDLIVDHHIDQILMCAIYVMSKVTGNSQSFQNIIECYRMQPQAQSHVYRSVLLTGRRRHTSGGSDGSKNGASRHIATNNTGTTEKSENRDLIRSTSTLPVPHPGSHPPTPIHLTLGGSGSEAEEERGDLIMFYNQIYISRLNSFAKRFSATVPSRRISCNKQHDKEMGDKRYRFWARGFRGT</sequence>
<evidence type="ECO:0000256" key="1">
    <source>
        <dbReference type="SAM" id="MobiDB-lite"/>
    </source>
</evidence>
<dbReference type="AlphaFoldDB" id="A0A8S3UFP6"/>
<proteinExistence type="predicted"/>
<keyword evidence="4" id="KW-1185">Reference proteome</keyword>
<dbReference type="EMBL" id="CAJPWZ010002544">
    <property type="protein sequence ID" value="CAG2240012.1"/>
    <property type="molecule type" value="Genomic_DNA"/>
</dbReference>
<dbReference type="PANTHER" id="PTHR13742">
    <property type="entry name" value="RETINOBLASTOMA-ASSOCIATED PROTEIN RB -RELATED"/>
    <property type="match status" value="1"/>
</dbReference>
<evidence type="ECO:0000259" key="2">
    <source>
        <dbReference type="Pfam" id="PF01857"/>
    </source>
</evidence>
<dbReference type="GO" id="GO:0005667">
    <property type="term" value="C:transcription regulator complex"/>
    <property type="evidence" value="ECO:0007669"/>
    <property type="project" value="TreeGrafter"/>
</dbReference>
<feature type="compositionally biased region" description="Polar residues" evidence="1">
    <location>
        <begin position="79"/>
        <end position="104"/>
    </location>
</feature>
<feature type="region of interest" description="Disordered" evidence="1">
    <location>
        <begin position="1"/>
        <end position="54"/>
    </location>
</feature>
<evidence type="ECO:0000313" key="4">
    <source>
        <dbReference type="Proteomes" id="UP000683360"/>
    </source>
</evidence>
<organism evidence="3 4">
    <name type="scientific">Mytilus edulis</name>
    <name type="common">Blue mussel</name>
    <dbReference type="NCBI Taxonomy" id="6550"/>
    <lineage>
        <taxon>Eukaryota</taxon>
        <taxon>Metazoa</taxon>
        <taxon>Spiralia</taxon>
        <taxon>Lophotrochozoa</taxon>
        <taxon>Mollusca</taxon>
        <taxon>Bivalvia</taxon>
        <taxon>Autobranchia</taxon>
        <taxon>Pteriomorphia</taxon>
        <taxon>Mytilida</taxon>
        <taxon>Mytiloidea</taxon>
        <taxon>Mytilidae</taxon>
        <taxon>Mytilinae</taxon>
        <taxon>Mytilus</taxon>
    </lineage>
</organism>
<feature type="compositionally biased region" description="Polar residues" evidence="1">
    <location>
        <begin position="213"/>
        <end position="230"/>
    </location>
</feature>
<name>A0A8S3UFP6_MYTED</name>